<organism evidence="4 5">
    <name type="scientific">Calicophoron daubneyi</name>
    <name type="common">Rumen fluke</name>
    <name type="synonym">Paramphistomum daubneyi</name>
    <dbReference type="NCBI Taxonomy" id="300641"/>
    <lineage>
        <taxon>Eukaryota</taxon>
        <taxon>Metazoa</taxon>
        <taxon>Spiralia</taxon>
        <taxon>Lophotrochozoa</taxon>
        <taxon>Platyhelminthes</taxon>
        <taxon>Trematoda</taxon>
        <taxon>Digenea</taxon>
        <taxon>Plagiorchiida</taxon>
        <taxon>Pronocephalata</taxon>
        <taxon>Paramphistomoidea</taxon>
        <taxon>Paramphistomidae</taxon>
        <taxon>Calicophoron</taxon>
    </lineage>
</organism>
<dbReference type="GO" id="GO:0005634">
    <property type="term" value="C:nucleus"/>
    <property type="evidence" value="ECO:0007669"/>
    <property type="project" value="UniProtKB-SubCell"/>
</dbReference>
<dbReference type="GO" id="GO:0008033">
    <property type="term" value="P:tRNA processing"/>
    <property type="evidence" value="ECO:0007669"/>
    <property type="project" value="UniProtKB-KW"/>
</dbReference>
<evidence type="ECO:0000256" key="2">
    <source>
        <dbReference type="ARBA" id="ARBA00007331"/>
    </source>
</evidence>
<keyword evidence="3" id="KW-0819">tRNA processing</keyword>
<reference evidence="4" key="1">
    <citation type="submission" date="2024-06" db="EMBL/GenBank/DDBJ databases">
        <authorList>
            <person name="Liu X."/>
            <person name="Lenzi L."/>
            <person name="Haldenby T S."/>
            <person name="Uol C."/>
        </authorList>
    </citation>
    <scope>NUCLEOTIDE SEQUENCE</scope>
</reference>
<dbReference type="EMBL" id="CAXLJL010000489">
    <property type="protein sequence ID" value="CAL5138329.1"/>
    <property type="molecule type" value="Genomic_DNA"/>
</dbReference>
<dbReference type="SUPFAM" id="SSF89550">
    <property type="entry name" value="PHP domain-like"/>
    <property type="match status" value="1"/>
</dbReference>
<dbReference type="AlphaFoldDB" id="A0AAV2TPX0"/>
<dbReference type="Pfam" id="PF01876">
    <property type="entry name" value="RNase_P_p30"/>
    <property type="match status" value="1"/>
</dbReference>
<gene>
    <name evidence="4" type="ORF">CDAUBV1_LOCUS12923</name>
</gene>
<dbReference type="Proteomes" id="UP001497525">
    <property type="component" value="Unassembled WGS sequence"/>
</dbReference>
<proteinExistence type="inferred from homology"/>
<comment type="caution">
    <text evidence="4">The sequence shown here is derived from an EMBL/GenBank/DDBJ whole genome shotgun (WGS) entry which is preliminary data.</text>
</comment>
<dbReference type="InterPro" id="IPR002738">
    <property type="entry name" value="RNase_P_p30"/>
</dbReference>
<evidence type="ECO:0000313" key="4">
    <source>
        <dbReference type="EMBL" id="CAL5138329.1"/>
    </source>
</evidence>
<evidence type="ECO:0000256" key="3">
    <source>
        <dbReference type="ARBA" id="ARBA00022694"/>
    </source>
</evidence>
<comment type="subcellular location">
    <subcellularLocation>
        <location evidence="1">Nucleus</location>
    </subcellularLocation>
</comment>
<protein>
    <submittedName>
        <fullName evidence="4">Uncharacterized protein</fullName>
    </submittedName>
</protein>
<dbReference type="GO" id="GO:0003723">
    <property type="term" value="F:RNA binding"/>
    <property type="evidence" value="ECO:0007669"/>
    <property type="project" value="TreeGrafter"/>
</dbReference>
<dbReference type="PANTHER" id="PTHR13031">
    <property type="entry name" value="RIBONUCLEASE P SUBUNIT P30"/>
    <property type="match status" value="1"/>
</dbReference>
<dbReference type="Gene3D" id="3.20.20.140">
    <property type="entry name" value="Metal-dependent hydrolases"/>
    <property type="match status" value="1"/>
</dbReference>
<comment type="similarity">
    <text evidence="2">Belongs to the eukaryotic/archaeal RNase P protein component 3 family.</text>
</comment>
<evidence type="ECO:0000256" key="1">
    <source>
        <dbReference type="ARBA" id="ARBA00004123"/>
    </source>
</evidence>
<name>A0AAV2TPX0_CALDB</name>
<dbReference type="InterPro" id="IPR016195">
    <property type="entry name" value="Pol/histidinol_Pase-like"/>
</dbReference>
<sequence length="362" mass="39702">MESSNNPGTAYLCNVSFRLSCPPTGHILMEHRVYDLNIPLDHFNAELLARILDSGYHCVAVAQSVNIDDFNFNLKTDENSARKKTKEERQSMRASLVARLKPPSLDNIEKVLADSHKYRASNWSPAVFFRPRIFRRITLHCSDPSLAGLFFREFGEMLNSFDIVSLCPSSAEALAYACDGAPSLDLISLDLTKEGDFRLTGKQCSQIVSRGLHLEYHIRPLLRTGSGGSSARSNLAFSIVNLLASVRQSFTRAIVVSSSAANGWEVRRPLALIAILECLGLKPREVAHNALTKNPYSVLIHGLCRSRTAHGAAALLRVIAMPCVSSIKDGCEVTVKDDGEVPSKKKKLCSADLVKSAFTATP</sequence>
<evidence type="ECO:0000313" key="5">
    <source>
        <dbReference type="Proteomes" id="UP001497525"/>
    </source>
</evidence>
<accession>A0AAV2TPX0</accession>
<dbReference type="PANTHER" id="PTHR13031:SF0">
    <property type="entry name" value="RIBONUCLEASE P PROTEIN SUBUNIT P30"/>
    <property type="match status" value="1"/>
</dbReference>